<dbReference type="Gene3D" id="3.20.20.80">
    <property type="entry name" value="Glycosidases"/>
    <property type="match status" value="1"/>
</dbReference>
<dbReference type="EMBL" id="QRGR01000003">
    <property type="protein sequence ID" value="RDV16760.1"/>
    <property type="molecule type" value="Genomic_DNA"/>
</dbReference>
<name>A0A3D8LH52_9BACT</name>
<evidence type="ECO:0000259" key="2">
    <source>
        <dbReference type="Pfam" id="PF12904"/>
    </source>
</evidence>
<feature type="chain" id="PRO_5017753648" evidence="1">
    <location>
        <begin position="22"/>
        <end position="460"/>
    </location>
</feature>
<keyword evidence="5" id="KW-1185">Reference proteome</keyword>
<accession>A0A3D8LH52</accession>
<feature type="signal peptide" evidence="1">
    <location>
        <begin position="1"/>
        <end position="21"/>
    </location>
</feature>
<reference evidence="5" key="1">
    <citation type="submission" date="2018-08" db="EMBL/GenBank/DDBJ databases">
        <authorList>
            <person name="Liu Z.-W."/>
            <person name="Du Z.-J."/>
        </authorList>
    </citation>
    <scope>NUCLEOTIDE SEQUENCE [LARGE SCALE GENOMIC DNA]</scope>
    <source>
        <strain evidence="5">H4X</strain>
    </source>
</reference>
<dbReference type="Proteomes" id="UP000256708">
    <property type="component" value="Unassembled WGS sequence"/>
</dbReference>
<dbReference type="RefSeq" id="WP_115564034.1">
    <property type="nucleotide sequence ID" value="NZ_QRGR01000003.1"/>
</dbReference>
<dbReference type="PANTHER" id="PTHR37836:SF3">
    <property type="entry name" value="ENDOGLUCANASE"/>
    <property type="match status" value="1"/>
</dbReference>
<dbReference type="Pfam" id="PF12904">
    <property type="entry name" value="Collagen_bind_2"/>
    <property type="match status" value="1"/>
</dbReference>
<dbReference type="AlphaFoldDB" id="A0A3D8LH52"/>
<evidence type="ECO:0000313" key="5">
    <source>
        <dbReference type="Proteomes" id="UP000256708"/>
    </source>
</evidence>
<dbReference type="PANTHER" id="PTHR37836">
    <property type="entry name" value="LMO1036 PROTEIN"/>
    <property type="match status" value="1"/>
</dbReference>
<evidence type="ECO:0000259" key="3">
    <source>
        <dbReference type="Pfam" id="PF13204"/>
    </source>
</evidence>
<sequence>MTSKLLTLGASLFLISFLPVAAQHFRVSDNERYIVKADGTPFFYLGDTAWELFHRLNREEADLYLKNRAEKGFTVIQAVVLAEVNGLRDPNPYGDLPLYNEDPTKPNDAYFQHVDYIVNKAEELGLTIGMLPTWGDKLFKNTWGQGPEVFNTSNAKVFGEYVGRRYKDKPIIWIMGGDRDPRHEQDEAVWTAMAEGITAGAGDGDPAKVMITFHPSGGSGSSKWFHNDNWLDFNMYQTGHCRDAKVYEKITHDYNLTPTKPTMDGEPIYEDHPVCFNAKELGYSEAHDVRRAAYQDLFAGAHGHTYGCHDIWQMYTPERNAINGPRRSWKEALDLPGATQMTHVRTLMESRPFLMRVPDQKLVREAYTGAERIQATRSEDFAFIYSTAGKPIDVNMGVISGKRINATWFDPRTGESTSIGKFRNEGTKVFTPPTNGPDNDWVLILDDAKKNYAAPKKREV</sequence>
<feature type="domain" description="Apiosidase-like catalytic" evidence="3">
    <location>
        <begin position="28"/>
        <end position="354"/>
    </location>
</feature>
<dbReference type="SUPFAM" id="SSF51445">
    <property type="entry name" value="(Trans)glycosidases"/>
    <property type="match status" value="1"/>
</dbReference>
<protein>
    <submittedName>
        <fullName evidence="4">DUF4038 domain-containing protein</fullName>
    </submittedName>
</protein>
<proteinExistence type="predicted"/>
<dbReference type="Pfam" id="PF13204">
    <property type="entry name" value="Apiosidase"/>
    <property type="match status" value="1"/>
</dbReference>
<feature type="domain" description="Putative collagen-binding" evidence="2">
    <location>
        <begin position="357"/>
        <end position="446"/>
    </location>
</feature>
<comment type="caution">
    <text evidence="4">The sequence shown here is derived from an EMBL/GenBank/DDBJ whole genome shotgun (WGS) entry which is preliminary data.</text>
</comment>
<evidence type="ECO:0000256" key="1">
    <source>
        <dbReference type="SAM" id="SignalP"/>
    </source>
</evidence>
<dbReference type="OrthoDB" id="59486at2"/>
<evidence type="ECO:0000313" key="4">
    <source>
        <dbReference type="EMBL" id="RDV16760.1"/>
    </source>
</evidence>
<organism evidence="4 5">
    <name type="scientific">Pontibacter diazotrophicus</name>
    <dbReference type="NCBI Taxonomy" id="1400979"/>
    <lineage>
        <taxon>Bacteria</taxon>
        <taxon>Pseudomonadati</taxon>
        <taxon>Bacteroidota</taxon>
        <taxon>Cytophagia</taxon>
        <taxon>Cytophagales</taxon>
        <taxon>Hymenobacteraceae</taxon>
        <taxon>Pontibacter</taxon>
    </lineage>
</organism>
<dbReference type="InterPro" id="IPR017853">
    <property type="entry name" value="GH"/>
</dbReference>
<dbReference type="InterPro" id="IPR025277">
    <property type="entry name" value="Apiosidase-like_cat_dom"/>
</dbReference>
<gene>
    <name evidence="4" type="ORF">DXT99_02980</name>
</gene>
<dbReference type="InterPro" id="IPR024749">
    <property type="entry name" value="Collagen-bd_put"/>
</dbReference>
<keyword evidence="1" id="KW-0732">Signal</keyword>